<accession>A0A9E6PQT2</accession>
<sequence length="118" mass="12331">MTHAQDTTKAQAALLRNDSGIATPITDCGCEAASIIDPLSTTTEGLVPHEKLREAATPKASLIALDRSPAQLAEGYTHPTSTAGSRAGARAMQPELPKRAAQATDDAITEVRAQELPQ</sequence>
<name>A0A9E6PQT2_9PSED</name>
<protein>
    <submittedName>
        <fullName evidence="2">Uncharacterized protein</fullName>
    </submittedName>
</protein>
<keyword evidence="3" id="KW-1185">Reference proteome</keyword>
<evidence type="ECO:0000313" key="3">
    <source>
        <dbReference type="Proteomes" id="UP000634530"/>
    </source>
</evidence>
<dbReference type="KEGG" id="pvw:HU752_011310"/>
<feature type="region of interest" description="Disordered" evidence="1">
    <location>
        <begin position="70"/>
        <end position="118"/>
    </location>
</feature>
<dbReference type="RefSeq" id="WP_186680708.1">
    <property type="nucleotide sequence ID" value="NZ_CP077093.1"/>
</dbReference>
<proteinExistence type="predicted"/>
<reference evidence="2 3" key="2">
    <citation type="journal article" date="2021" name="Microorganisms">
        <title>The Ever-Expanding Pseudomonas Genus: Description of 43 New Species and Partition of the Pseudomonas putida Group.</title>
        <authorList>
            <person name="Girard L."/>
            <person name="Lood C."/>
            <person name="Hofte M."/>
            <person name="Vandamme P."/>
            <person name="Rokni-Zadeh H."/>
            <person name="van Noort V."/>
            <person name="Lavigne R."/>
            <person name="De Mot R."/>
        </authorList>
    </citation>
    <scope>NUCLEOTIDE SEQUENCE [LARGE SCALE GENOMIC DNA]</scope>
    <source>
        <strain evidence="2 3">RW8P3</strain>
    </source>
</reference>
<dbReference type="Proteomes" id="UP000634530">
    <property type="component" value="Chromosome"/>
</dbReference>
<evidence type="ECO:0000256" key="1">
    <source>
        <dbReference type="SAM" id="MobiDB-lite"/>
    </source>
</evidence>
<evidence type="ECO:0000313" key="2">
    <source>
        <dbReference type="EMBL" id="QXI30488.1"/>
    </source>
</evidence>
<gene>
    <name evidence="2" type="ORF">HU752_011310</name>
</gene>
<dbReference type="AlphaFoldDB" id="A0A9E6PQT2"/>
<dbReference type="EMBL" id="CP077093">
    <property type="protein sequence ID" value="QXI30488.1"/>
    <property type="molecule type" value="Genomic_DNA"/>
</dbReference>
<organism evidence="2 3">
    <name type="scientific">Pseudomonas vanderleydeniana</name>
    <dbReference type="NCBI Taxonomy" id="2745495"/>
    <lineage>
        <taxon>Bacteria</taxon>
        <taxon>Pseudomonadati</taxon>
        <taxon>Pseudomonadota</taxon>
        <taxon>Gammaproteobacteria</taxon>
        <taxon>Pseudomonadales</taxon>
        <taxon>Pseudomonadaceae</taxon>
        <taxon>Pseudomonas</taxon>
    </lineage>
</organism>
<reference evidence="2 3" key="1">
    <citation type="journal article" date="2020" name="Microorganisms">
        <title>Reliable Identification of Environmental Pseudomonas Isolates Using the rpoD Gene.</title>
        <authorList>
            <consortium name="The Broad Institute Genome Sequencing Platform"/>
            <person name="Girard L."/>
            <person name="Lood C."/>
            <person name="Rokni-Zadeh H."/>
            <person name="van Noort V."/>
            <person name="Lavigne R."/>
            <person name="De Mot R."/>
        </authorList>
    </citation>
    <scope>NUCLEOTIDE SEQUENCE [LARGE SCALE GENOMIC DNA]</scope>
    <source>
        <strain evidence="2 3">RW8P3</strain>
    </source>
</reference>